<dbReference type="GO" id="GO:0051539">
    <property type="term" value="F:4 iron, 4 sulfur cluster binding"/>
    <property type="evidence" value="ECO:0007669"/>
    <property type="project" value="UniProtKB-KW"/>
</dbReference>
<gene>
    <name evidence="6" type="ORF">DSCW_59120</name>
</gene>
<dbReference type="AlphaFoldDB" id="A0A5K7ZCJ0"/>
<dbReference type="Gene3D" id="3.40.50.360">
    <property type="match status" value="1"/>
</dbReference>
<organism evidence="6 7">
    <name type="scientific">Desulfosarcina widdelii</name>
    <dbReference type="NCBI Taxonomy" id="947919"/>
    <lineage>
        <taxon>Bacteria</taxon>
        <taxon>Pseudomonadati</taxon>
        <taxon>Thermodesulfobacteriota</taxon>
        <taxon>Desulfobacteria</taxon>
        <taxon>Desulfobacterales</taxon>
        <taxon>Desulfosarcinaceae</taxon>
        <taxon>Desulfosarcina</taxon>
    </lineage>
</organism>
<protein>
    <submittedName>
        <fullName evidence="6">(Fe-S)-binding protein</fullName>
    </submittedName>
</protein>
<dbReference type="InterPro" id="IPR050572">
    <property type="entry name" value="Fe-S_Ferredoxin"/>
</dbReference>
<dbReference type="Pfam" id="PF00037">
    <property type="entry name" value="Fer4"/>
    <property type="match status" value="1"/>
</dbReference>
<keyword evidence="2" id="KW-0479">Metal-binding</keyword>
<dbReference type="GO" id="GO:0046872">
    <property type="term" value="F:metal ion binding"/>
    <property type="evidence" value="ECO:0007669"/>
    <property type="project" value="UniProtKB-KW"/>
</dbReference>
<feature type="domain" description="4Fe-4S ferredoxin-type" evidence="5">
    <location>
        <begin position="185"/>
        <end position="214"/>
    </location>
</feature>
<keyword evidence="4" id="KW-0411">Iron-sulfur</keyword>
<keyword evidence="3" id="KW-0408">Iron</keyword>
<dbReference type="PANTHER" id="PTHR43687:SF1">
    <property type="entry name" value="FERREDOXIN III"/>
    <property type="match status" value="1"/>
</dbReference>
<dbReference type="SUPFAM" id="SSF52218">
    <property type="entry name" value="Flavoproteins"/>
    <property type="match status" value="1"/>
</dbReference>
<accession>A0A5K7ZCJ0</accession>
<dbReference type="KEGG" id="dwd:DSCW_59120"/>
<evidence type="ECO:0000313" key="7">
    <source>
        <dbReference type="Proteomes" id="UP000427769"/>
    </source>
</evidence>
<sequence length="266" mass="28862">MKINKVILIYFSPTRTTKQIVEEIAKGMGPDSTEPIDLTLPMPTTSDFGDRTDSIAIVGVPVYGGRVPALAVKRLQGLKANGMPAIPVVVYGNRAFEDALVELKDLLQQNGFLTVAAGAFIGEHSFSRKNLPIAKDRPDDKDFKTAFSFGKEVQLKLSDIDEAGTLPTIAVPGDVPYKKWDPPSGAPRTREEACTLCATCVDLCPAGAITVDDAVVTDPSKCILCCACIKGCPGQAKWIDVERINQISQWLHENCADRKEPEVFLQ</sequence>
<keyword evidence="7" id="KW-1185">Reference proteome</keyword>
<name>A0A5K7ZCJ0_9BACT</name>
<dbReference type="PANTHER" id="PTHR43687">
    <property type="entry name" value="ADENYLYLSULFATE REDUCTASE, BETA SUBUNIT"/>
    <property type="match status" value="1"/>
</dbReference>
<dbReference type="InterPro" id="IPR029039">
    <property type="entry name" value="Flavoprotein-like_sf"/>
</dbReference>
<evidence type="ECO:0000256" key="3">
    <source>
        <dbReference type="ARBA" id="ARBA00023004"/>
    </source>
</evidence>
<keyword evidence="1" id="KW-0004">4Fe-4S</keyword>
<dbReference type="InterPro" id="IPR017896">
    <property type="entry name" value="4Fe4S_Fe-S-bd"/>
</dbReference>
<dbReference type="Proteomes" id="UP000427769">
    <property type="component" value="Chromosome"/>
</dbReference>
<dbReference type="RefSeq" id="WP_155307126.1">
    <property type="nucleotide sequence ID" value="NZ_AP021875.1"/>
</dbReference>
<evidence type="ECO:0000256" key="2">
    <source>
        <dbReference type="ARBA" id="ARBA00022723"/>
    </source>
</evidence>
<evidence type="ECO:0000259" key="5">
    <source>
        <dbReference type="PROSITE" id="PS51379"/>
    </source>
</evidence>
<dbReference type="PROSITE" id="PS51379">
    <property type="entry name" value="4FE4S_FER_2"/>
    <property type="match status" value="2"/>
</dbReference>
<reference evidence="6 7" key="1">
    <citation type="submission" date="2019-11" db="EMBL/GenBank/DDBJ databases">
        <title>Comparative genomics of hydrocarbon-degrading Desulfosarcina strains.</title>
        <authorList>
            <person name="Watanabe M."/>
            <person name="Kojima H."/>
            <person name="Fukui M."/>
        </authorList>
    </citation>
    <scope>NUCLEOTIDE SEQUENCE [LARGE SCALE GENOMIC DNA]</scope>
    <source>
        <strain evidence="6 7">PP31</strain>
    </source>
</reference>
<dbReference type="Gene3D" id="3.30.70.20">
    <property type="match status" value="1"/>
</dbReference>
<evidence type="ECO:0000256" key="1">
    <source>
        <dbReference type="ARBA" id="ARBA00022485"/>
    </source>
</evidence>
<dbReference type="OrthoDB" id="9798098at2"/>
<evidence type="ECO:0000256" key="4">
    <source>
        <dbReference type="ARBA" id="ARBA00023014"/>
    </source>
</evidence>
<dbReference type="SUPFAM" id="SSF54862">
    <property type="entry name" value="4Fe-4S ferredoxins"/>
    <property type="match status" value="1"/>
</dbReference>
<feature type="domain" description="4Fe-4S ferredoxin-type" evidence="5">
    <location>
        <begin position="215"/>
        <end position="242"/>
    </location>
</feature>
<evidence type="ECO:0000313" key="6">
    <source>
        <dbReference type="EMBL" id="BBO78495.1"/>
    </source>
</evidence>
<dbReference type="EMBL" id="AP021875">
    <property type="protein sequence ID" value="BBO78495.1"/>
    <property type="molecule type" value="Genomic_DNA"/>
</dbReference>
<proteinExistence type="predicted"/>